<accession>A0A4U8WRV8</accession>
<evidence type="ECO:0000313" key="4">
    <source>
        <dbReference type="Proteomes" id="UP000290013"/>
    </source>
</evidence>
<dbReference type="EMBL" id="LR215974">
    <property type="protein sequence ID" value="VFB05339.1"/>
    <property type="molecule type" value="Genomic_DNA"/>
</dbReference>
<accession>A0A1G9M4D0</accession>
<dbReference type="STRING" id="1141221.SAMN05216273_104205"/>
<organism evidence="2 4">
    <name type="scientific">Chryseobacterium taihuense</name>
    <dbReference type="NCBI Taxonomy" id="1141221"/>
    <lineage>
        <taxon>Bacteria</taxon>
        <taxon>Pseudomonadati</taxon>
        <taxon>Bacteroidota</taxon>
        <taxon>Flavobacteriia</taxon>
        <taxon>Flavobacteriales</taxon>
        <taxon>Weeksellaceae</taxon>
        <taxon>Chryseobacterium group</taxon>
        <taxon>Chryseobacterium</taxon>
    </lineage>
</organism>
<dbReference type="Proteomes" id="UP000290013">
    <property type="component" value="Chromosome"/>
</dbReference>
<proteinExistence type="predicted"/>
<dbReference type="EMBL" id="FNHD01000004">
    <property type="protein sequence ID" value="SDL69120.1"/>
    <property type="molecule type" value="Genomic_DNA"/>
</dbReference>
<dbReference type="AlphaFoldDB" id="A0A1G9M4D0"/>
<dbReference type="RefSeq" id="WP_089742631.1">
    <property type="nucleotide sequence ID" value="NZ_FNHD01000004.1"/>
</dbReference>
<evidence type="ECO:0000313" key="3">
    <source>
        <dbReference type="Proteomes" id="UP000199242"/>
    </source>
</evidence>
<sequence>MEFKDKIGTFKAISSFTIRRKQEFYLIGELLEGSLNINNYINIILNSSLALSARISSIEYVETANDSKIYQLIIIENKFDEMNDILFSQNVGSENIYITLSGED</sequence>
<keyword evidence="3" id="KW-1185">Reference proteome</keyword>
<dbReference type="Proteomes" id="UP000199242">
    <property type="component" value="Unassembled WGS sequence"/>
</dbReference>
<dbReference type="KEGG" id="ctai:NCTC12078_03410"/>
<reference evidence="2 4" key="2">
    <citation type="submission" date="2019-02" db="EMBL/GenBank/DDBJ databases">
        <authorList>
            <consortium name="Pathogen Informatics"/>
        </authorList>
    </citation>
    <scope>NUCLEOTIDE SEQUENCE [LARGE SCALE GENOMIC DNA]</scope>
    <source>
        <strain evidence="2 4">3012STDY6944375</strain>
    </source>
</reference>
<name>A0A1G9M4D0_9FLAO</name>
<gene>
    <name evidence="2" type="ORF">NCTC12078_03410</name>
    <name evidence="1" type="ORF">SAMN05216273_104205</name>
</gene>
<evidence type="ECO:0000313" key="1">
    <source>
        <dbReference type="EMBL" id="SDL69120.1"/>
    </source>
</evidence>
<reference evidence="1 3" key="1">
    <citation type="submission" date="2016-10" db="EMBL/GenBank/DDBJ databases">
        <authorList>
            <person name="Varghese N."/>
            <person name="Submissions S."/>
        </authorList>
    </citation>
    <scope>NUCLEOTIDE SEQUENCE [LARGE SCALE GENOMIC DNA]</scope>
    <source>
        <strain evidence="1 3">CGMCC 1.10941</strain>
    </source>
</reference>
<protein>
    <submittedName>
        <fullName evidence="2">Uncharacterized protein</fullName>
    </submittedName>
</protein>
<dbReference type="OrthoDB" id="981427at2"/>
<evidence type="ECO:0000313" key="2">
    <source>
        <dbReference type="EMBL" id="VFB05339.1"/>
    </source>
</evidence>